<dbReference type="InterPro" id="IPR052021">
    <property type="entry name" value="Type-I_RS_S_subunit"/>
</dbReference>
<feature type="domain" description="Type I restriction modification DNA specificity" evidence="5">
    <location>
        <begin position="19"/>
        <end position="196"/>
    </location>
</feature>
<organism evidence="6 7">
    <name type="scientific">Bacillus carboniphilus</name>
    <dbReference type="NCBI Taxonomy" id="86663"/>
    <lineage>
        <taxon>Bacteria</taxon>
        <taxon>Bacillati</taxon>
        <taxon>Bacillota</taxon>
        <taxon>Bacilli</taxon>
        <taxon>Bacillales</taxon>
        <taxon>Bacillaceae</taxon>
        <taxon>Bacillus</taxon>
    </lineage>
</organism>
<keyword evidence="4" id="KW-0175">Coiled coil</keyword>
<accession>A0ABP3G7J9</accession>
<evidence type="ECO:0000256" key="3">
    <source>
        <dbReference type="ARBA" id="ARBA00023125"/>
    </source>
</evidence>
<keyword evidence="3" id="KW-0238">DNA-binding</keyword>
<evidence type="ECO:0000256" key="2">
    <source>
        <dbReference type="ARBA" id="ARBA00022747"/>
    </source>
</evidence>
<sequence>MKDEKRLFPKRRFKGFVGEWKEIDLGSIGSTFSGLSGKTKNDFGHGTAEFVTYMNVFNNTISNINLTEKVVRDDKQTQLEYGDILFTTSSETPNEVGMSSVWLDKRPNVYLNSFCFGFRPTIKFDYYYIGYMLRANSYRKQMEILAQGISRYNISKAKVLETVVLLPSVQEQQKIGEFFKLLDERITNQERKITKLNALKSAYLTEMFPQEDETVPKRRFKGFEDEWANELLSNISDVRDGTHDSPKYYSEGYPFITSKNVSDGYINYEDIQYISEEDFNQINKRSKVDTNDILMGMIGTVGNIALIREEPYFAIKNVALIKDTKQVNQLYLYYFFQSNFLKKQLIDGMDGGTQKFISLYKIRNLTILIPNKNEQQKIGQFFKNLDDQITTEEAKLEKLKQMKVAFLEEMFV</sequence>
<dbReference type="Gene3D" id="1.10.287.1120">
    <property type="entry name" value="Bipartite methylase S protein"/>
    <property type="match status" value="1"/>
</dbReference>
<dbReference type="GO" id="GO:0004519">
    <property type="term" value="F:endonuclease activity"/>
    <property type="evidence" value="ECO:0007669"/>
    <property type="project" value="UniProtKB-KW"/>
</dbReference>
<keyword evidence="6" id="KW-0378">Hydrolase</keyword>
<dbReference type="Gene3D" id="3.90.220.20">
    <property type="entry name" value="DNA methylase specificity domains"/>
    <property type="match status" value="2"/>
</dbReference>
<dbReference type="PANTHER" id="PTHR30408">
    <property type="entry name" value="TYPE-1 RESTRICTION ENZYME ECOKI SPECIFICITY PROTEIN"/>
    <property type="match status" value="1"/>
</dbReference>
<proteinExistence type="inferred from homology"/>
<evidence type="ECO:0000259" key="5">
    <source>
        <dbReference type="Pfam" id="PF01420"/>
    </source>
</evidence>
<protein>
    <submittedName>
        <fullName evidence="6">Restriction endonuclease subunit S</fullName>
    </submittedName>
</protein>
<dbReference type="Proteomes" id="UP001500782">
    <property type="component" value="Unassembled WGS sequence"/>
</dbReference>
<evidence type="ECO:0000313" key="6">
    <source>
        <dbReference type="EMBL" id="GAA0337313.1"/>
    </source>
</evidence>
<reference evidence="7" key="1">
    <citation type="journal article" date="2019" name="Int. J. Syst. Evol. Microbiol.">
        <title>The Global Catalogue of Microorganisms (GCM) 10K type strain sequencing project: providing services to taxonomists for standard genome sequencing and annotation.</title>
        <authorList>
            <consortium name="The Broad Institute Genomics Platform"/>
            <consortium name="The Broad Institute Genome Sequencing Center for Infectious Disease"/>
            <person name="Wu L."/>
            <person name="Ma J."/>
        </authorList>
    </citation>
    <scope>NUCLEOTIDE SEQUENCE [LARGE SCALE GENOMIC DNA]</scope>
    <source>
        <strain evidence="7">JCM 9731</strain>
    </source>
</reference>
<keyword evidence="7" id="KW-1185">Reference proteome</keyword>
<dbReference type="EMBL" id="BAAADJ010000051">
    <property type="protein sequence ID" value="GAA0337313.1"/>
    <property type="molecule type" value="Genomic_DNA"/>
</dbReference>
<feature type="coiled-coil region" evidence="4">
    <location>
        <begin position="382"/>
        <end position="409"/>
    </location>
</feature>
<gene>
    <name evidence="6" type="ORF">GCM10008967_29500</name>
</gene>
<dbReference type="PANTHER" id="PTHR30408:SF12">
    <property type="entry name" value="TYPE I RESTRICTION ENZYME MJAVIII SPECIFICITY SUBUNIT"/>
    <property type="match status" value="1"/>
</dbReference>
<dbReference type="SUPFAM" id="SSF116734">
    <property type="entry name" value="DNA methylase specificity domain"/>
    <property type="match status" value="2"/>
</dbReference>
<dbReference type="RefSeq" id="WP_343800346.1">
    <property type="nucleotide sequence ID" value="NZ_BAAADJ010000051.1"/>
</dbReference>
<comment type="similarity">
    <text evidence="1">Belongs to the type-I restriction system S methylase family.</text>
</comment>
<evidence type="ECO:0000313" key="7">
    <source>
        <dbReference type="Proteomes" id="UP001500782"/>
    </source>
</evidence>
<name>A0ABP3G7J9_9BACI</name>
<keyword evidence="6" id="KW-0540">Nuclease</keyword>
<dbReference type="Pfam" id="PF01420">
    <property type="entry name" value="Methylase_S"/>
    <property type="match status" value="2"/>
</dbReference>
<comment type="caution">
    <text evidence="6">The sequence shown here is derived from an EMBL/GenBank/DDBJ whole genome shotgun (WGS) entry which is preliminary data.</text>
</comment>
<feature type="domain" description="Type I restriction modification DNA specificity" evidence="5">
    <location>
        <begin position="232"/>
        <end position="401"/>
    </location>
</feature>
<evidence type="ECO:0000256" key="1">
    <source>
        <dbReference type="ARBA" id="ARBA00010923"/>
    </source>
</evidence>
<evidence type="ECO:0000256" key="4">
    <source>
        <dbReference type="SAM" id="Coils"/>
    </source>
</evidence>
<keyword evidence="2" id="KW-0680">Restriction system</keyword>
<dbReference type="CDD" id="cd17246">
    <property type="entry name" value="RMtype1_S_SonII-TRD2-CR2_like"/>
    <property type="match status" value="1"/>
</dbReference>
<keyword evidence="6" id="KW-0255">Endonuclease</keyword>
<dbReference type="InterPro" id="IPR000055">
    <property type="entry name" value="Restrct_endonuc_typeI_TRD"/>
</dbReference>
<dbReference type="InterPro" id="IPR044946">
    <property type="entry name" value="Restrct_endonuc_typeI_TRD_sf"/>
</dbReference>